<name>A0ACC1JIN1_9FUNG</name>
<evidence type="ECO:0000313" key="2">
    <source>
        <dbReference type="Proteomes" id="UP001140234"/>
    </source>
</evidence>
<dbReference type="Proteomes" id="UP001140234">
    <property type="component" value="Unassembled WGS sequence"/>
</dbReference>
<keyword evidence="2" id="KW-1185">Reference proteome</keyword>
<organism evidence="1 2">
    <name type="scientific">Coemansia nantahalensis</name>
    <dbReference type="NCBI Taxonomy" id="2789366"/>
    <lineage>
        <taxon>Eukaryota</taxon>
        <taxon>Fungi</taxon>
        <taxon>Fungi incertae sedis</taxon>
        <taxon>Zoopagomycota</taxon>
        <taxon>Kickxellomycotina</taxon>
        <taxon>Kickxellomycetes</taxon>
        <taxon>Kickxellales</taxon>
        <taxon>Kickxellaceae</taxon>
        <taxon>Coemansia</taxon>
    </lineage>
</organism>
<comment type="caution">
    <text evidence="1">The sequence shown here is derived from an EMBL/GenBank/DDBJ whole genome shotgun (WGS) entry which is preliminary data.</text>
</comment>
<sequence length="178" mass="18419">MASIAARKPRVPLAAVPVRKAAVFRDAAARSSYRAPAPADNVAPVARPLRVLRTSSASNVAAPAPVAAKQAPAAPKPAPAALKPTQDAGLKRRASSVEPDAISRVVRARVALEATAAAKPVQPTEIQRRAASFEPEAVPRVVRARVSHEAPAGVKPAQPTGLKRRASSAEPEPATRVV</sequence>
<proteinExistence type="predicted"/>
<accession>A0ACC1JIN1</accession>
<evidence type="ECO:0000313" key="1">
    <source>
        <dbReference type="EMBL" id="KAJ2758579.1"/>
    </source>
</evidence>
<feature type="non-terminal residue" evidence="1">
    <location>
        <position position="178"/>
    </location>
</feature>
<dbReference type="EMBL" id="JANBUJ010004061">
    <property type="protein sequence ID" value="KAJ2758579.1"/>
    <property type="molecule type" value="Genomic_DNA"/>
</dbReference>
<gene>
    <name evidence="1" type="ORF">IWQ57_006789</name>
</gene>
<reference evidence="1" key="1">
    <citation type="submission" date="2022-07" db="EMBL/GenBank/DDBJ databases">
        <title>Phylogenomic reconstructions and comparative analyses of Kickxellomycotina fungi.</title>
        <authorList>
            <person name="Reynolds N.K."/>
            <person name="Stajich J.E."/>
            <person name="Barry K."/>
            <person name="Grigoriev I.V."/>
            <person name="Crous P."/>
            <person name="Smith M.E."/>
        </authorList>
    </citation>
    <scope>NUCLEOTIDE SEQUENCE</scope>
    <source>
        <strain evidence="1">CBS 109366</strain>
    </source>
</reference>
<protein>
    <submittedName>
        <fullName evidence="1">Uncharacterized protein</fullName>
    </submittedName>
</protein>